<feature type="non-terminal residue" evidence="2">
    <location>
        <position position="131"/>
    </location>
</feature>
<evidence type="ECO:0000313" key="2">
    <source>
        <dbReference type="EMBL" id="CAA9355880.1"/>
    </source>
</evidence>
<sequence>ELQCVVRYRGLDRGRRISRPSRRLRGGGGGGGAPFRHPRALGGVVRGDRGWKLVPLPGARRIHRALRPRVDVLAHRRAGGAHGGQRGGHRPQPLAAAAGQHPRPARARGARLHPRVPGDGRGDLHRERHAL</sequence>
<feature type="compositionally biased region" description="Basic and acidic residues" evidence="1">
    <location>
        <begin position="116"/>
        <end position="131"/>
    </location>
</feature>
<organism evidence="2">
    <name type="scientific">uncultured Gemmatimonadota bacterium</name>
    <dbReference type="NCBI Taxonomy" id="203437"/>
    <lineage>
        <taxon>Bacteria</taxon>
        <taxon>Pseudomonadati</taxon>
        <taxon>Gemmatimonadota</taxon>
        <taxon>environmental samples</taxon>
    </lineage>
</organism>
<accession>A0A6J4MEX9</accession>
<feature type="non-terminal residue" evidence="2">
    <location>
        <position position="1"/>
    </location>
</feature>
<feature type="region of interest" description="Disordered" evidence="1">
    <location>
        <begin position="17"/>
        <end position="41"/>
    </location>
</feature>
<feature type="compositionally biased region" description="Basic residues" evidence="1">
    <location>
        <begin position="103"/>
        <end position="114"/>
    </location>
</feature>
<proteinExistence type="predicted"/>
<dbReference type="EMBL" id="CADCTV010000716">
    <property type="protein sequence ID" value="CAA9355880.1"/>
    <property type="molecule type" value="Genomic_DNA"/>
</dbReference>
<protein>
    <submittedName>
        <fullName evidence="2">Uncharacterized protein</fullName>
    </submittedName>
</protein>
<feature type="region of interest" description="Disordered" evidence="1">
    <location>
        <begin position="76"/>
        <end position="131"/>
    </location>
</feature>
<dbReference type="AlphaFoldDB" id="A0A6J4MEX9"/>
<evidence type="ECO:0000256" key="1">
    <source>
        <dbReference type="SAM" id="MobiDB-lite"/>
    </source>
</evidence>
<reference evidence="2" key="1">
    <citation type="submission" date="2020-02" db="EMBL/GenBank/DDBJ databases">
        <authorList>
            <person name="Meier V. D."/>
        </authorList>
    </citation>
    <scope>NUCLEOTIDE SEQUENCE</scope>
    <source>
        <strain evidence="2">AVDCRST_MAG89</strain>
    </source>
</reference>
<gene>
    <name evidence="2" type="ORF">AVDCRST_MAG89-3428</name>
</gene>
<name>A0A6J4MEX9_9BACT</name>